<feature type="transmembrane region" description="Helical" evidence="1">
    <location>
        <begin position="34"/>
        <end position="51"/>
    </location>
</feature>
<keyword evidence="1" id="KW-0472">Membrane</keyword>
<keyword evidence="1" id="KW-0812">Transmembrane</keyword>
<proteinExistence type="predicted"/>
<evidence type="ECO:0000256" key="1">
    <source>
        <dbReference type="SAM" id="Phobius"/>
    </source>
</evidence>
<evidence type="ECO:0000313" key="2">
    <source>
        <dbReference type="EMBL" id="GAF69275.1"/>
    </source>
</evidence>
<sequence>HVWDINFIVDENSTMGSILKALFGYNGNPSLLETMSYAAYYLIIGIAIWLAQRTARSTEFSQEVSQHLS</sequence>
<feature type="non-terminal residue" evidence="2">
    <location>
        <position position="1"/>
    </location>
</feature>
<gene>
    <name evidence="2" type="ORF">S01H1_04882</name>
</gene>
<dbReference type="EMBL" id="BARS01002555">
    <property type="protein sequence ID" value="GAF69275.1"/>
    <property type="molecule type" value="Genomic_DNA"/>
</dbReference>
<name>X0SZN6_9ZZZZ</name>
<dbReference type="AlphaFoldDB" id="X0SZN6"/>
<reference evidence="2" key="1">
    <citation type="journal article" date="2014" name="Front. Microbiol.">
        <title>High frequency of phylogenetically diverse reductive dehalogenase-homologous genes in deep subseafloor sedimentary metagenomes.</title>
        <authorList>
            <person name="Kawai M."/>
            <person name="Futagami T."/>
            <person name="Toyoda A."/>
            <person name="Takaki Y."/>
            <person name="Nishi S."/>
            <person name="Hori S."/>
            <person name="Arai W."/>
            <person name="Tsubouchi T."/>
            <person name="Morono Y."/>
            <person name="Uchiyama I."/>
            <person name="Ito T."/>
            <person name="Fujiyama A."/>
            <person name="Inagaki F."/>
            <person name="Takami H."/>
        </authorList>
    </citation>
    <scope>NUCLEOTIDE SEQUENCE</scope>
    <source>
        <strain evidence="2">Expedition CK06-06</strain>
    </source>
</reference>
<comment type="caution">
    <text evidence="2">The sequence shown here is derived from an EMBL/GenBank/DDBJ whole genome shotgun (WGS) entry which is preliminary data.</text>
</comment>
<protein>
    <submittedName>
        <fullName evidence="2">Uncharacterized protein</fullName>
    </submittedName>
</protein>
<keyword evidence="1" id="KW-1133">Transmembrane helix</keyword>
<organism evidence="2">
    <name type="scientific">marine sediment metagenome</name>
    <dbReference type="NCBI Taxonomy" id="412755"/>
    <lineage>
        <taxon>unclassified sequences</taxon>
        <taxon>metagenomes</taxon>
        <taxon>ecological metagenomes</taxon>
    </lineage>
</organism>
<accession>X0SZN6</accession>